<gene>
    <name evidence="2" type="ORF">ACFFRI_04930</name>
</gene>
<evidence type="ECO:0000313" key="3">
    <source>
        <dbReference type="Proteomes" id="UP001589750"/>
    </source>
</evidence>
<organism evidence="2 3">
    <name type="scientific">Nocardioides plantarum</name>
    <dbReference type="NCBI Taxonomy" id="29299"/>
    <lineage>
        <taxon>Bacteria</taxon>
        <taxon>Bacillati</taxon>
        <taxon>Actinomycetota</taxon>
        <taxon>Actinomycetes</taxon>
        <taxon>Propionibacteriales</taxon>
        <taxon>Nocardioidaceae</taxon>
        <taxon>Nocardioides</taxon>
    </lineage>
</organism>
<feature type="compositionally biased region" description="Low complexity" evidence="1">
    <location>
        <begin position="162"/>
        <end position="180"/>
    </location>
</feature>
<protein>
    <submittedName>
        <fullName evidence="2">Copper chaperone PCu(A)C</fullName>
    </submittedName>
</protein>
<keyword evidence="3" id="KW-1185">Reference proteome</keyword>
<dbReference type="EMBL" id="JBHMDG010000005">
    <property type="protein sequence ID" value="MFB9312380.1"/>
    <property type="molecule type" value="Genomic_DNA"/>
</dbReference>
<accession>A0ABV5K976</accession>
<sequence>MQLRRLRSHRLTLLAAGALLASTLLSGCGFGYQTNRINTISAGTNDRAGTVDVLGAVVIAGQDDVGLFVATLVNKDLQNPISLEGIEESDRVQPEGTEKPLEIAPNGRVSLFQTGGLAIDGTFKAGQFVPVTLTFSNGQATTVNVSVVPPCHQYSLDKLTELTLPTGTPTLDPGTGTESAEPSEDTSSESTEEPSEGASEGAEEDTDAYSCTALPAVEHGGGEGEGTE</sequence>
<dbReference type="RefSeq" id="WP_140008308.1">
    <property type="nucleotide sequence ID" value="NZ_JBHMDG010000005.1"/>
</dbReference>
<feature type="region of interest" description="Disordered" evidence="1">
    <location>
        <begin position="162"/>
        <end position="228"/>
    </location>
</feature>
<comment type="caution">
    <text evidence="2">The sequence shown here is derived from an EMBL/GenBank/DDBJ whole genome shotgun (WGS) entry which is preliminary data.</text>
</comment>
<feature type="compositionally biased region" description="Acidic residues" evidence="1">
    <location>
        <begin position="181"/>
        <end position="207"/>
    </location>
</feature>
<reference evidence="2 3" key="1">
    <citation type="submission" date="2024-09" db="EMBL/GenBank/DDBJ databases">
        <authorList>
            <person name="Sun Q."/>
            <person name="Mori K."/>
        </authorList>
    </citation>
    <scope>NUCLEOTIDE SEQUENCE [LARGE SCALE GENOMIC DNA]</scope>
    <source>
        <strain evidence="2 3">JCM 9626</strain>
    </source>
</reference>
<evidence type="ECO:0000313" key="2">
    <source>
        <dbReference type="EMBL" id="MFB9312380.1"/>
    </source>
</evidence>
<evidence type="ECO:0000256" key="1">
    <source>
        <dbReference type="SAM" id="MobiDB-lite"/>
    </source>
</evidence>
<dbReference type="Proteomes" id="UP001589750">
    <property type="component" value="Unassembled WGS sequence"/>
</dbReference>
<dbReference type="SUPFAM" id="SSF110087">
    <property type="entry name" value="DR1885-like metal-binding protein"/>
    <property type="match status" value="1"/>
</dbReference>
<name>A0ABV5K976_9ACTN</name>
<dbReference type="InterPro" id="IPR036182">
    <property type="entry name" value="PCuAC_sf"/>
</dbReference>
<dbReference type="PROSITE" id="PS51257">
    <property type="entry name" value="PROKAR_LIPOPROTEIN"/>
    <property type="match status" value="1"/>
</dbReference>
<proteinExistence type="predicted"/>